<keyword evidence="3" id="KW-1185">Reference proteome</keyword>
<evidence type="ECO:0000256" key="1">
    <source>
        <dbReference type="SAM" id="MobiDB-lite"/>
    </source>
</evidence>
<dbReference type="EMBL" id="CAJNNV010014303">
    <property type="protein sequence ID" value="CAE8602440.1"/>
    <property type="molecule type" value="Genomic_DNA"/>
</dbReference>
<sequence>MPQAAVAPRIRQLTVEVLRKLAVMLQADQQSDNDSDSDVDVAPNAALCEVDAGKSESEEEDGCAGSSKSDSDSQESAFDLAAEQRPIFAICDSAVTESTHDKASPPTCGRILICTQVVHGLDVAIDMHISLVYFRQLVRMHLEEGMGLQDAMRHSIQAIEEEWRASNSARIRFRFRSKHISQGWAKKSSQSLDELFLMYLPKDRRPIKPRKRKET</sequence>
<reference evidence="2" key="1">
    <citation type="submission" date="2021-02" db="EMBL/GenBank/DDBJ databases">
        <authorList>
            <person name="Dougan E. K."/>
            <person name="Rhodes N."/>
            <person name="Thang M."/>
            <person name="Chan C."/>
        </authorList>
    </citation>
    <scope>NUCLEOTIDE SEQUENCE</scope>
</reference>
<organism evidence="2 3">
    <name type="scientific">Polarella glacialis</name>
    <name type="common">Dinoflagellate</name>
    <dbReference type="NCBI Taxonomy" id="89957"/>
    <lineage>
        <taxon>Eukaryota</taxon>
        <taxon>Sar</taxon>
        <taxon>Alveolata</taxon>
        <taxon>Dinophyceae</taxon>
        <taxon>Suessiales</taxon>
        <taxon>Suessiaceae</taxon>
        <taxon>Polarella</taxon>
    </lineage>
</organism>
<gene>
    <name evidence="2" type="ORF">PGLA1383_LOCUS20682</name>
</gene>
<evidence type="ECO:0000313" key="3">
    <source>
        <dbReference type="Proteomes" id="UP000654075"/>
    </source>
</evidence>
<name>A0A813EMR8_POLGL</name>
<dbReference type="Proteomes" id="UP000654075">
    <property type="component" value="Unassembled WGS sequence"/>
</dbReference>
<protein>
    <submittedName>
        <fullName evidence="2">Uncharacterized protein</fullName>
    </submittedName>
</protein>
<evidence type="ECO:0000313" key="2">
    <source>
        <dbReference type="EMBL" id="CAE8602440.1"/>
    </source>
</evidence>
<accession>A0A813EMR8</accession>
<comment type="caution">
    <text evidence="2">The sequence shown here is derived from an EMBL/GenBank/DDBJ whole genome shotgun (WGS) entry which is preliminary data.</text>
</comment>
<dbReference type="AlphaFoldDB" id="A0A813EMR8"/>
<proteinExistence type="predicted"/>
<feature type="region of interest" description="Disordered" evidence="1">
    <location>
        <begin position="48"/>
        <end position="76"/>
    </location>
</feature>